<dbReference type="Pfam" id="PF02638">
    <property type="entry name" value="GHL10"/>
    <property type="match status" value="1"/>
</dbReference>
<dbReference type="InterPro" id="IPR013783">
    <property type="entry name" value="Ig-like_fold"/>
</dbReference>
<dbReference type="PANTHER" id="PTHR43405">
    <property type="entry name" value="GLYCOSYL HYDROLASE DIGH"/>
    <property type="match status" value="1"/>
</dbReference>
<dbReference type="Gene3D" id="2.60.40.10">
    <property type="entry name" value="Immunoglobulins"/>
    <property type="match status" value="3"/>
</dbReference>
<sequence>MKRLISFAFLLLFTGLYLVAQNPKREVRSVWLSTAWRLDWPSTTVPAATGTNESSRETARNVQKSGLISVLDKLQAANFNTVFFQVRPMSDAFYNSQYEPWSQYLSSVRGADPGWDPLAYIIEEAHARGIEVHAWLNPYRYSSSSESHGNLPEDYANTHPEWLMDYGGYTKILNPGIPQVRQRICDVVADIINKYDVDGIVFDDYFYASGTTDAMDQDQYQLYNPNNLSRGDWRRENVNQMVRDVQTRINSIKPYVTFGISPAGVAASDINVANKYGVEKAPVGSDWQYNSIYSDPLAWLKDGSIDYISPQLYWTTGSTNDYSKLSPWWAKISNFFGRHYYSSNSSPFSSSELINEININRNADLNGTTGSVYFRTNNIPSATFTAFKSGPYQSQALRAAYGWKTAPVHGLVESLFLAGQNLSWSYADDLVRYSIYAIPRANINDADVFTSPKYLAGISYTKSFKLPTTVNSATHIIAVAVYDRFGNEFSPRILGDISTTAPAAQLTYPAQSAANVVLPAYFTWLPVAGAAYYVWELAEDAAFTKPVVSREVTSPAFYSGLQTNIKENKTYYWRVKAIKPNAPLSISEVRSFEGTKFKITSPADGTEHVPMEPEFSWTDIGQGATYTLEISNKSDFSTLTYTANVQTTTAKLPAGLLATSTTYYARVKAVKGEIQAISERIYFVTEEVPIPVPVLTSPADGSTVYGTEIEITWQQQDSKGFRAEMSQSSSFPTRGTTLKSVDPFVYNVVYDNLSDGIYYLRVRAKNSDGLTEPSAYITVNLKNTSAVHNPGSSDFCYLYYDITGNSHIVIENAASTNATLELYSLSGLLINKQIFSLTAGKNTLSPNYSGYEKGLYLIRIKSGNTEKTLKMRL</sequence>
<gene>
    <name evidence="3" type="ORF">SDC9_53957</name>
</gene>
<keyword evidence="1" id="KW-0732">Signal</keyword>
<evidence type="ECO:0000256" key="1">
    <source>
        <dbReference type="ARBA" id="ARBA00022729"/>
    </source>
</evidence>
<dbReference type="InterPro" id="IPR036116">
    <property type="entry name" value="FN3_sf"/>
</dbReference>
<dbReference type="SUPFAM" id="SSF49265">
    <property type="entry name" value="Fibronectin type III"/>
    <property type="match status" value="1"/>
</dbReference>
<dbReference type="AlphaFoldDB" id="A0A644WUU3"/>
<dbReference type="InterPro" id="IPR017853">
    <property type="entry name" value="GH"/>
</dbReference>
<dbReference type="NCBIfam" id="TIGR04183">
    <property type="entry name" value="Por_Secre_tail"/>
    <property type="match status" value="1"/>
</dbReference>
<reference evidence="3" key="1">
    <citation type="submission" date="2019-08" db="EMBL/GenBank/DDBJ databases">
        <authorList>
            <person name="Kucharzyk K."/>
            <person name="Murdoch R.W."/>
            <person name="Higgins S."/>
            <person name="Loffler F."/>
        </authorList>
    </citation>
    <scope>NUCLEOTIDE SEQUENCE</scope>
</reference>
<accession>A0A644WUU3</accession>
<evidence type="ECO:0000259" key="2">
    <source>
        <dbReference type="Pfam" id="PF02638"/>
    </source>
</evidence>
<proteinExistence type="predicted"/>
<dbReference type="InterPro" id="IPR026444">
    <property type="entry name" value="Secre_tail"/>
</dbReference>
<evidence type="ECO:0000313" key="3">
    <source>
        <dbReference type="EMBL" id="MPM07650.1"/>
    </source>
</evidence>
<dbReference type="InterPro" id="IPR052177">
    <property type="entry name" value="Divisome_Glycosyl_Hydrolase"/>
</dbReference>
<organism evidence="3">
    <name type="scientific">bioreactor metagenome</name>
    <dbReference type="NCBI Taxonomy" id="1076179"/>
    <lineage>
        <taxon>unclassified sequences</taxon>
        <taxon>metagenomes</taxon>
        <taxon>ecological metagenomes</taxon>
    </lineage>
</organism>
<dbReference type="SUPFAM" id="SSF51445">
    <property type="entry name" value="(Trans)glycosidases"/>
    <property type="match status" value="1"/>
</dbReference>
<dbReference type="EMBL" id="VSSQ01001360">
    <property type="protein sequence ID" value="MPM07650.1"/>
    <property type="molecule type" value="Genomic_DNA"/>
</dbReference>
<dbReference type="InterPro" id="IPR003790">
    <property type="entry name" value="GHL10"/>
</dbReference>
<name>A0A644WUU3_9ZZZZ</name>
<dbReference type="PANTHER" id="PTHR43405:SF1">
    <property type="entry name" value="GLYCOSYL HYDROLASE DIGH"/>
    <property type="match status" value="1"/>
</dbReference>
<protein>
    <recommendedName>
        <fullName evidence="2">Glycosyl hydrolase-like 10 domain-containing protein</fullName>
    </recommendedName>
</protein>
<dbReference type="Gene3D" id="3.20.20.80">
    <property type="entry name" value="Glycosidases"/>
    <property type="match status" value="1"/>
</dbReference>
<feature type="domain" description="Glycosyl hydrolase-like 10" evidence="2">
    <location>
        <begin position="26"/>
        <end position="332"/>
    </location>
</feature>
<comment type="caution">
    <text evidence="3">The sequence shown here is derived from an EMBL/GenBank/DDBJ whole genome shotgun (WGS) entry which is preliminary data.</text>
</comment>